<gene>
    <name evidence="2" type="ORF">ACFOUW_02090</name>
</gene>
<keyword evidence="3" id="KW-1185">Reference proteome</keyword>
<dbReference type="RefSeq" id="WP_307782665.1">
    <property type="nucleotide sequence ID" value="NZ_JAFBCM010000001.1"/>
</dbReference>
<accession>A0ABV7Y4I0</accession>
<evidence type="ECO:0000259" key="1">
    <source>
        <dbReference type="Pfam" id="PF11706"/>
    </source>
</evidence>
<feature type="domain" description="Zinc finger CGNR" evidence="1">
    <location>
        <begin position="150"/>
        <end position="192"/>
    </location>
</feature>
<dbReference type="InterPro" id="IPR021005">
    <property type="entry name" value="Znf_CGNR"/>
</dbReference>
<dbReference type="PANTHER" id="PTHR35525">
    <property type="entry name" value="BLL6575 PROTEIN"/>
    <property type="match status" value="1"/>
</dbReference>
<dbReference type="Gene3D" id="1.10.3300.10">
    <property type="entry name" value="Jann2411-like domain"/>
    <property type="match status" value="1"/>
</dbReference>
<name>A0ABV7Y4I0_9ACTN</name>
<dbReference type="Pfam" id="PF07336">
    <property type="entry name" value="ABATE"/>
    <property type="match status" value="1"/>
</dbReference>
<dbReference type="InterPro" id="IPR010852">
    <property type="entry name" value="ABATE"/>
</dbReference>
<reference evidence="3" key="1">
    <citation type="journal article" date="2019" name="Int. J. Syst. Evol. Microbiol.">
        <title>The Global Catalogue of Microorganisms (GCM) 10K type strain sequencing project: providing services to taxonomists for standard genome sequencing and annotation.</title>
        <authorList>
            <consortium name="The Broad Institute Genomics Platform"/>
            <consortium name="The Broad Institute Genome Sequencing Center for Infectious Disease"/>
            <person name="Wu L."/>
            <person name="Ma J."/>
        </authorList>
    </citation>
    <scope>NUCLEOTIDE SEQUENCE [LARGE SCALE GENOMIC DNA]</scope>
    <source>
        <strain evidence="3">CGMCC 4.7241</strain>
    </source>
</reference>
<dbReference type="SUPFAM" id="SSF160904">
    <property type="entry name" value="Jann2411-like"/>
    <property type="match status" value="1"/>
</dbReference>
<dbReference type="Proteomes" id="UP001595699">
    <property type="component" value="Unassembled WGS sequence"/>
</dbReference>
<dbReference type="PANTHER" id="PTHR35525:SF3">
    <property type="entry name" value="BLL6575 PROTEIN"/>
    <property type="match status" value="1"/>
</dbReference>
<dbReference type="EMBL" id="JBHRZH010000001">
    <property type="protein sequence ID" value="MFC3759618.1"/>
    <property type="molecule type" value="Genomic_DNA"/>
</dbReference>
<organism evidence="2 3">
    <name type="scientific">Tenggerimyces flavus</name>
    <dbReference type="NCBI Taxonomy" id="1708749"/>
    <lineage>
        <taxon>Bacteria</taxon>
        <taxon>Bacillati</taxon>
        <taxon>Actinomycetota</taxon>
        <taxon>Actinomycetes</taxon>
        <taxon>Propionibacteriales</taxon>
        <taxon>Nocardioidaceae</taxon>
        <taxon>Tenggerimyces</taxon>
    </lineage>
</organism>
<proteinExistence type="predicted"/>
<dbReference type="Pfam" id="PF11706">
    <property type="entry name" value="zf-CGNR"/>
    <property type="match status" value="1"/>
</dbReference>
<dbReference type="InterPro" id="IPR023286">
    <property type="entry name" value="ABATE_dom_sf"/>
</dbReference>
<evidence type="ECO:0000313" key="3">
    <source>
        <dbReference type="Proteomes" id="UP001595699"/>
    </source>
</evidence>
<protein>
    <submittedName>
        <fullName evidence="2">CGNR zinc finger domain-containing protein</fullName>
    </submittedName>
</protein>
<evidence type="ECO:0000313" key="2">
    <source>
        <dbReference type="EMBL" id="MFC3759618.1"/>
    </source>
</evidence>
<sequence>MSDSRGLRLQWTPESQAFWFDAGAVCLELLTTGGELSWGYEEFLRTPTDVQEWAKASRVNADELAVDEDGLDELRGLREAVWNVAKAVMASDPPPPRDLARLNERATTSAVPQIDEHQNKHWQKPMTASQFTGTIARDAIELFSGPYADRVRQCEGHCELIFVDTSRPGKRRWCSMQRCGNRAKIREFRDRQRTGTEGGGTR</sequence>
<comment type="caution">
    <text evidence="2">The sequence shown here is derived from an EMBL/GenBank/DDBJ whole genome shotgun (WGS) entry which is preliminary data.</text>
</comment>